<gene>
    <name evidence="1" type="ORF">BKA55DRAFT_70561</name>
</gene>
<organism evidence="1 2">
    <name type="scientific">Fusarium redolens</name>
    <dbReference type="NCBI Taxonomy" id="48865"/>
    <lineage>
        <taxon>Eukaryota</taxon>
        <taxon>Fungi</taxon>
        <taxon>Dikarya</taxon>
        <taxon>Ascomycota</taxon>
        <taxon>Pezizomycotina</taxon>
        <taxon>Sordariomycetes</taxon>
        <taxon>Hypocreomycetidae</taxon>
        <taxon>Hypocreales</taxon>
        <taxon>Nectriaceae</taxon>
        <taxon>Fusarium</taxon>
        <taxon>Fusarium redolens species complex</taxon>
    </lineage>
</organism>
<dbReference type="RefSeq" id="XP_046048216.1">
    <property type="nucleotide sequence ID" value="XM_046200668.1"/>
</dbReference>
<accession>A0A9P9K4F3</accession>
<name>A0A9P9K4F3_FUSRE</name>
<sequence length="240" mass="27162">MPPSTPTDTLFYTIDTSPIGEEKKAKSQVREVRLAIEEKVRARDGRQSWRCAAVIKDTRNADRIKVVCRDEAEMQLVREVAEKAVVKGTRVIRDQLYPVKVDGTNRTAVLDSSGEVLPGTTEAPNSHRNWIKFCPIKRYAMQWPVRSMLWIRSDLEAEQVPIASADLMGAILCWPDREVLVVLVYVGGKDDYALHTATMHLHTMIANFRNNTGKKTDVVLAGDFNRHDQLWGGDEMTGRR</sequence>
<comment type="caution">
    <text evidence="1">The sequence shown here is derived from an EMBL/GenBank/DDBJ whole genome shotgun (WGS) entry which is preliminary data.</text>
</comment>
<proteinExistence type="predicted"/>
<dbReference type="InterPro" id="IPR036691">
    <property type="entry name" value="Endo/exonu/phosph_ase_sf"/>
</dbReference>
<dbReference type="GeneID" id="70230622"/>
<dbReference type="Gene3D" id="3.60.10.10">
    <property type="entry name" value="Endonuclease/exonuclease/phosphatase"/>
    <property type="match status" value="1"/>
</dbReference>
<dbReference type="OrthoDB" id="4779521at2759"/>
<evidence type="ECO:0000313" key="2">
    <source>
        <dbReference type="Proteomes" id="UP000720189"/>
    </source>
</evidence>
<dbReference type="SUPFAM" id="SSF56219">
    <property type="entry name" value="DNase I-like"/>
    <property type="match status" value="1"/>
</dbReference>
<dbReference type="EMBL" id="JAGMUX010000010">
    <property type="protein sequence ID" value="KAH7247633.1"/>
    <property type="molecule type" value="Genomic_DNA"/>
</dbReference>
<protein>
    <recommendedName>
        <fullName evidence="3">Endonuclease/exonuclease/phosphatase domain-containing protein</fullName>
    </recommendedName>
</protein>
<keyword evidence="2" id="KW-1185">Reference proteome</keyword>
<dbReference type="Proteomes" id="UP000720189">
    <property type="component" value="Unassembled WGS sequence"/>
</dbReference>
<evidence type="ECO:0008006" key="3">
    <source>
        <dbReference type="Google" id="ProtNLM"/>
    </source>
</evidence>
<dbReference type="AlphaFoldDB" id="A0A9P9K4F3"/>
<evidence type="ECO:0000313" key="1">
    <source>
        <dbReference type="EMBL" id="KAH7247633.1"/>
    </source>
</evidence>
<reference evidence="1" key="1">
    <citation type="journal article" date="2021" name="Nat. Commun.">
        <title>Genetic determinants of endophytism in the Arabidopsis root mycobiome.</title>
        <authorList>
            <person name="Mesny F."/>
            <person name="Miyauchi S."/>
            <person name="Thiergart T."/>
            <person name="Pickel B."/>
            <person name="Atanasova L."/>
            <person name="Karlsson M."/>
            <person name="Huettel B."/>
            <person name="Barry K.W."/>
            <person name="Haridas S."/>
            <person name="Chen C."/>
            <person name="Bauer D."/>
            <person name="Andreopoulos W."/>
            <person name="Pangilinan J."/>
            <person name="LaButti K."/>
            <person name="Riley R."/>
            <person name="Lipzen A."/>
            <person name="Clum A."/>
            <person name="Drula E."/>
            <person name="Henrissat B."/>
            <person name="Kohler A."/>
            <person name="Grigoriev I.V."/>
            <person name="Martin F.M."/>
            <person name="Hacquard S."/>
        </authorList>
    </citation>
    <scope>NUCLEOTIDE SEQUENCE</scope>
    <source>
        <strain evidence="1">MPI-CAGE-AT-0023</strain>
    </source>
</reference>